<reference evidence="2 3" key="1">
    <citation type="journal article" date="2019" name="Nat. Plants">
        <title>Stout camphor tree genome fills gaps in understanding of flowering plant genome evolution.</title>
        <authorList>
            <person name="Chaw S.M."/>
            <person name="Liu Y.C."/>
            <person name="Wu Y.W."/>
            <person name="Wang H.Y."/>
            <person name="Lin C.I."/>
            <person name="Wu C.S."/>
            <person name="Ke H.M."/>
            <person name="Chang L.Y."/>
            <person name="Hsu C.Y."/>
            <person name="Yang H.T."/>
            <person name="Sudianto E."/>
            <person name="Hsu M.H."/>
            <person name="Wu K.P."/>
            <person name="Wang L.N."/>
            <person name="Leebens-Mack J.H."/>
            <person name="Tsai I.J."/>
        </authorList>
    </citation>
    <scope>NUCLEOTIDE SEQUENCE [LARGE SCALE GENOMIC DNA]</scope>
    <source>
        <strain evidence="3">cv. Chaw 1501</strain>
        <tissue evidence="2">Young leaves</tissue>
    </source>
</reference>
<evidence type="ECO:0000313" key="3">
    <source>
        <dbReference type="Proteomes" id="UP000283530"/>
    </source>
</evidence>
<evidence type="ECO:0000256" key="1">
    <source>
        <dbReference type="SAM" id="MobiDB-lite"/>
    </source>
</evidence>
<organism evidence="2 3">
    <name type="scientific">Cinnamomum micranthum f. kanehirae</name>
    <dbReference type="NCBI Taxonomy" id="337451"/>
    <lineage>
        <taxon>Eukaryota</taxon>
        <taxon>Viridiplantae</taxon>
        <taxon>Streptophyta</taxon>
        <taxon>Embryophyta</taxon>
        <taxon>Tracheophyta</taxon>
        <taxon>Spermatophyta</taxon>
        <taxon>Magnoliopsida</taxon>
        <taxon>Magnoliidae</taxon>
        <taxon>Laurales</taxon>
        <taxon>Lauraceae</taxon>
        <taxon>Cinnamomum</taxon>
    </lineage>
</organism>
<feature type="region of interest" description="Disordered" evidence="1">
    <location>
        <begin position="51"/>
        <end position="85"/>
    </location>
</feature>
<protein>
    <submittedName>
        <fullName evidence="2">Uncharacterized protein</fullName>
    </submittedName>
</protein>
<dbReference type="AlphaFoldDB" id="A0A3S3M100"/>
<feature type="region of interest" description="Disordered" evidence="1">
    <location>
        <begin position="101"/>
        <end position="127"/>
    </location>
</feature>
<feature type="compositionally biased region" description="Basic and acidic residues" evidence="1">
    <location>
        <begin position="75"/>
        <end position="85"/>
    </location>
</feature>
<comment type="caution">
    <text evidence="2">The sequence shown here is derived from an EMBL/GenBank/DDBJ whole genome shotgun (WGS) entry which is preliminary data.</text>
</comment>
<proteinExistence type="predicted"/>
<accession>A0A3S3M100</accession>
<sequence length="148" mass="16750">MVGILSRFSGHRRFRSSPMDIRECQLPKGDEVTETGRVIGVEFKVEFGPIEHPLEPTDEDHPVKCPMSNSSVLSDGERPKEQTAESLRKIAEFTVADEEGMVAAPQSLAHPVRKRHQTLNRDRGRPPLFMVPQRSVLKMFAEVNEFEP</sequence>
<feature type="compositionally biased region" description="Basic and acidic residues" evidence="1">
    <location>
        <begin position="52"/>
        <end position="63"/>
    </location>
</feature>
<dbReference type="PANTHER" id="PTHR34196">
    <property type="entry name" value="OS02G0697700 PROTEIN"/>
    <property type="match status" value="1"/>
</dbReference>
<dbReference type="PANTHER" id="PTHR34196:SF4">
    <property type="entry name" value="OS06G0208200 PROTEIN"/>
    <property type="match status" value="1"/>
</dbReference>
<gene>
    <name evidence="2" type="ORF">CKAN_00348900</name>
</gene>
<dbReference type="Proteomes" id="UP000283530">
    <property type="component" value="Unassembled WGS sequence"/>
</dbReference>
<dbReference type="EMBL" id="QPKB01000001">
    <property type="protein sequence ID" value="RWR75121.1"/>
    <property type="molecule type" value="Genomic_DNA"/>
</dbReference>
<evidence type="ECO:0000313" key="2">
    <source>
        <dbReference type="EMBL" id="RWR75121.1"/>
    </source>
</evidence>
<name>A0A3S3M100_9MAGN</name>
<keyword evidence="3" id="KW-1185">Reference proteome</keyword>
<dbReference type="OrthoDB" id="1269099at2759"/>